<accession>A0A9D1HVB4</accession>
<dbReference type="Pfam" id="PF02686">
    <property type="entry name" value="GatC"/>
    <property type="match status" value="1"/>
</dbReference>
<dbReference type="EMBL" id="DVML01000039">
    <property type="protein sequence ID" value="HIU23233.1"/>
    <property type="molecule type" value="Genomic_DNA"/>
</dbReference>
<dbReference type="InterPro" id="IPR036113">
    <property type="entry name" value="Asp/Glu-ADT_sf_sub_c"/>
</dbReference>
<dbReference type="NCBIfam" id="TIGR00135">
    <property type="entry name" value="gatC"/>
    <property type="match status" value="1"/>
</dbReference>
<sequence>MTKLSIKQVRDVAHLARLTLREQDIMKYQKELGQILTEIDKINQAKVKEDEEMLICPTTNENFYNSDEVKDMVTKEDAFSNSKNSNGMYIVVPKVVNE</sequence>
<dbReference type="Gene3D" id="1.10.20.60">
    <property type="entry name" value="Glu-tRNAGln amidotransferase C subunit, N-terminal domain"/>
    <property type="match status" value="1"/>
</dbReference>
<reference evidence="1" key="1">
    <citation type="submission" date="2020-10" db="EMBL/GenBank/DDBJ databases">
        <authorList>
            <person name="Gilroy R."/>
        </authorList>
    </citation>
    <scope>NUCLEOTIDE SEQUENCE</scope>
    <source>
        <strain evidence="1">CHK197-8231</strain>
    </source>
</reference>
<dbReference type="Proteomes" id="UP000824087">
    <property type="component" value="Unassembled WGS sequence"/>
</dbReference>
<dbReference type="SUPFAM" id="SSF141000">
    <property type="entry name" value="Glu-tRNAGln amidotransferase C subunit"/>
    <property type="match status" value="1"/>
</dbReference>
<evidence type="ECO:0000313" key="1">
    <source>
        <dbReference type="EMBL" id="HIU23233.1"/>
    </source>
</evidence>
<organism evidence="1 2">
    <name type="scientific">Candidatus Fimihabitans intestinipullorum</name>
    <dbReference type="NCBI Taxonomy" id="2840820"/>
    <lineage>
        <taxon>Bacteria</taxon>
        <taxon>Bacillati</taxon>
        <taxon>Mycoplasmatota</taxon>
        <taxon>Mycoplasmatota incertae sedis</taxon>
        <taxon>Candidatus Fimihabitans</taxon>
    </lineage>
</organism>
<reference evidence="1" key="2">
    <citation type="journal article" date="2021" name="PeerJ">
        <title>Extensive microbial diversity within the chicken gut microbiome revealed by metagenomics and culture.</title>
        <authorList>
            <person name="Gilroy R."/>
            <person name="Ravi A."/>
            <person name="Getino M."/>
            <person name="Pursley I."/>
            <person name="Horton D.L."/>
            <person name="Alikhan N.F."/>
            <person name="Baker D."/>
            <person name="Gharbi K."/>
            <person name="Hall N."/>
            <person name="Watson M."/>
            <person name="Adriaenssens E.M."/>
            <person name="Foster-Nyarko E."/>
            <person name="Jarju S."/>
            <person name="Secka A."/>
            <person name="Antonio M."/>
            <person name="Oren A."/>
            <person name="Chaudhuri R.R."/>
            <person name="La Ragione R."/>
            <person name="Hildebrand F."/>
            <person name="Pallen M.J."/>
        </authorList>
    </citation>
    <scope>NUCLEOTIDE SEQUENCE</scope>
    <source>
        <strain evidence="1">CHK197-8231</strain>
    </source>
</reference>
<evidence type="ECO:0000313" key="2">
    <source>
        <dbReference type="Proteomes" id="UP000824087"/>
    </source>
</evidence>
<comment type="caution">
    <text evidence="1">The sequence shown here is derived from an EMBL/GenBank/DDBJ whole genome shotgun (WGS) entry which is preliminary data.</text>
</comment>
<dbReference type="InterPro" id="IPR003837">
    <property type="entry name" value="GatC"/>
</dbReference>
<protein>
    <submittedName>
        <fullName evidence="1">Asp-tRNA(Asn)/Glu-tRNA(Gln) amidotransferase subunit GatC</fullName>
    </submittedName>
</protein>
<name>A0A9D1HVB4_9BACT</name>
<dbReference type="GO" id="GO:0006450">
    <property type="term" value="P:regulation of translational fidelity"/>
    <property type="evidence" value="ECO:0007669"/>
    <property type="project" value="InterPro"/>
</dbReference>
<gene>
    <name evidence="1" type="primary">gatC</name>
    <name evidence="1" type="ORF">IAD49_06595</name>
</gene>
<dbReference type="AlphaFoldDB" id="A0A9D1HVB4"/>
<proteinExistence type="predicted"/>